<sequence length="102" mass="11305">MEAQTEVVEVGYDGNIDAEPVPVPVHKWNPVEKPTTAEMLKHDDVVAVDLDKSMNEFVLESNDGLEQLNDGVNGDIGAVYWGKSMNDVVFESQDELSRNTIE</sequence>
<proteinExistence type="predicted"/>
<name>A0AC34QSD7_9BILA</name>
<evidence type="ECO:0000313" key="1">
    <source>
        <dbReference type="Proteomes" id="UP000887576"/>
    </source>
</evidence>
<accession>A0AC34QSD7</accession>
<reference evidence="2" key="1">
    <citation type="submission" date="2022-11" db="UniProtKB">
        <authorList>
            <consortium name="WormBaseParasite"/>
        </authorList>
    </citation>
    <scope>IDENTIFICATION</scope>
</reference>
<evidence type="ECO:0000313" key="2">
    <source>
        <dbReference type="WBParaSite" id="JU765_v2.g1890.t1"/>
    </source>
</evidence>
<dbReference type="WBParaSite" id="JU765_v2.g1890.t1">
    <property type="protein sequence ID" value="JU765_v2.g1890.t1"/>
    <property type="gene ID" value="JU765_v2.g1890"/>
</dbReference>
<protein>
    <submittedName>
        <fullName evidence="2">Uncharacterized protein</fullName>
    </submittedName>
</protein>
<dbReference type="Proteomes" id="UP000887576">
    <property type="component" value="Unplaced"/>
</dbReference>
<organism evidence="1 2">
    <name type="scientific">Panagrolaimus sp. JU765</name>
    <dbReference type="NCBI Taxonomy" id="591449"/>
    <lineage>
        <taxon>Eukaryota</taxon>
        <taxon>Metazoa</taxon>
        <taxon>Ecdysozoa</taxon>
        <taxon>Nematoda</taxon>
        <taxon>Chromadorea</taxon>
        <taxon>Rhabditida</taxon>
        <taxon>Tylenchina</taxon>
        <taxon>Panagrolaimomorpha</taxon>
        <taxon>Panagrolaimoidea</taxon>
        <taxon>Panagrolaimidae</taxon>
        <taxon>Panagrolaimus</taxon>
    </lineage>
</organism>